<reference evidence="4" key="1">
    <citation type="submission" date="2022-11" db="EMBL/GenBank/DDBJ databases">
        <authorList>
            <person name="Hyden B.L."/>
            <person name="Feng K."/>
            <person name="Yates T."/>
            <person name="Jawdy S."/>
            <person name="Smart L.B."/>
            <person name="Muchero W."/>
        </authorList>
    </citation>
    <scope>NUCLEOTIDE SEQUENCE</scope>
    <source>
        <tissue evidence="4">Shoot tip</tissue>
    </source>
</reference>
<dbReference type="Proteomes" id="UP001151532">
    <property type="component" value="Chromosome 5"/>
</dbReference>
<protein>
    <submittedName>
        <fullName evidence="4">PROTEIN KINASE PLANT-TYPE putative-RELATED</fullName>
    </submittedName>
</protein>
<proteinExistence type="inferred from homology"/>
<dbReference type="InterPro" id="IPR032675">
    <property type="entry name" value="LRR_dom_sf"/>
</dbReference>
<dbReference type="InterPro" id="IPR001611">
    <property type="entry name" value="Leu-rich_rpt"/>
</dbReference>
<dbReference type="EMBL" id="JAPFFK010000002">
    <property type="protein sequence ID" value="KAJ6775566.1"/>
    <property type="molecule type" value="Genomic_DNA"/>
</dbReference>
<dbReference type="GO" id="GO:0012505">
    <property type="term" value="C:endomembrane system"/>
    <property type="evidence" value="ECO:0007669"/>
    <property type="project" value="UniProtKB-SubCell"/>
</dbReference>
<dbReference type="Pfam" id="PF00560">
    <property type="entry name" value="LRR_1"/>
    <property type="match status" value="1"/>
</dbReference>
<evidence type="ECO:0000313" key="4">
    <source>
        <dbReference type="EMBL" id="KAJ6775566.1"/>
    </source>
</evidence>
<dbReference type="Gene3D" id="3.80.10.10">
    <property type="entry name" value="Ribonuclease Inhibitor"/>
    <property type="match status" value="3"/>
</dbReference>
<evidence type="ECO:0000256" key="3">
    <source>
        <dbReference type="ARBA" id="ARBA00022737"/>
    </source>
</evidence>
<keyword evidence="4" id="KW-0418">Kinase</keyword>
<reference evidence="4" key="2">
    <citation type="journal article" date="2023" name="Int. J. Mol. Sci.">
        <title>De Novo Assembly and Annotation of 11 Diverse Shrub Willow (Salix) Genomes Reveals Novel Gene Organization in Sex-Linked Regions.</title>
        <authorList>
            <person name="Hyden B."/>
            <person name="Feng K."/>
            <person name="Yates T.B."/>
            <person name="Jawdy S."/>
            <person name="Cereghino C."/>
            <person name="Smart L.B."/>
            <person name="Muchero W."/>
        </authorList>
    </citation>
    <scope>NUCLEOTIDE SEQUENCE</scope>
    <source>
        <tissue evidence="4">Shoot tip</tissue>
    </source>
</reference>
<organism evidence="4 5">
    <name type="scientific">Salix purpurea</name>
    <name type="common">Purple osier willow</name>
    <dbReference type="NCBI Taxonomy" id="77065"/>
    <lineage>
        <taxon>Eukaryota</taxon>
        <taxon>Viridiplantae</taxon>
        <taxon>Streptophyta</taxon>
        <taxon>Embryophyta</taxon>
        <taxon>Tracheophyta</taxon>
        <taxon>Spermatophyta</taxon>
        <taxon>Magnoliopsida</taxon>
        <taxon>eudicotyledons</taxon>
        <taxon>Gunneridae</taxon>
        <taxon>Pentapetalae</taxon>
        <taxon>rosids</taxon>
        <taxon>fabids</taxon>
        <taxon>Malpighiales</taxon>
        <taxon>Salicaceae</taxon>
        <taxon>Saliceae</taxon>
        <taxon>Salix</taxon>
    </lineage>
</organism>
<keyword evidence="2" id="KW-0433">Leucine-rich repeat</keyword>
<keyword evidence="5" id="KW-1185">Reference proteome</keyword>
<dbReference type="SUPFAM" id="SSF52058">
    <property type="entry name" value="L domain-like"/>
    <property type="match status" value="1"/>
</dbReference>
<gene>
    <name evidence="4" type="ORF">OIU79_018690</name>
</gene>
<evidence type="ECO:0000256" key="1">
    <source>
        <dbReference type="ARBA" id="ARBA00009592"/>
    </source>
</evidence>
<name>A0A9Q0X008_SALPP</name>
<evidence type="ECO:0000313" key="5">
    <source>
        <dbReference type="Proteomes" id="UP001151532"/>
    </source>
</evidence>
<sequence>MEERSGLLEIKAWFGHAGAGSDELQDWDKEDFNCCNWGYSVACDSTTNRVIGLHLSGVNDGALGKDLYLNASLFLPFNELEYLDLSQNHLVCGLKNQGTIGLRGLRKLEVLYLGSSDFKENILLESLGGLPSLKTLSASGSKFEGKHFGKGLCNSTSLEEMYLQDSSLPASFLGNIGTTLKVLSLTGVDFHGTSPAQGWCELKNLERLYLGRNNLKGVLPPCLGNLSSLICLDLSDNQFEGNIAFSHLSHLPQLEDLSISNNYFQVPVSFGSFMNLSNLKHIECDNNELVPASSFQPSVPKLQLRFFSASRCTSKLLNDGFPSFLHSQSDLVFVDLSHNKFNGEPFPSWLVENNTKLNELYLRNTSFIGPLQLPQNPRPNLETIDLHASKENRELFNILSGN</sequence>
<dbReference type="PANTHER" id="PTHR48062">
    <property type="entry name" value="RECEPTOR-LIKE PROTEIN 14"/>
    <property type="match status" value="1"/>
</dbReference>
<dbReference type="GO" id="GO:0016301">
    <property type="term" value="F:kinase activity"/>
    <property type="evidence" value="ECO:0007669"/>
    <property type="project" value="UniProtKB-KW"/>
</dbReference>
<keyword evidence="3" id="KW-0677">Repeat</keyword>
<accession>A0A9Q0X008</accession>
<comment type="similarity">
    <text evidence="1">Belongs to the RLP family.</text>
</comment>
<dbReference type="InterPro" id="IPR051502">
    <property type="entry name" value="RLP_Defense_Trigger"/>
</dbReference>
<evidence type="ECO:0000256" key="2">
    <source>
        <dbReference type="ARBA" id="ARBA00022614"/>
    </source>
</evidence>
<comment type="caution">
    <text evidence="4">The sequence shown here is derived from an EMBL/GenBank/DDBJ whole genome shotgun (WGS) entry which is preliminary data.</text>
</comment>
<dbReference type="OrthoDB" id="852203at2759"/>
<dbReference type="PANTHER" id="PTHR48062:SF21">
    <property type="entry name" value="RECEPTOR-LIKE PROTEIN 12"/>
    <property type="match status" value="1"/>
</dbReference>
<keyword evidence="4" id="KW-0808">Transferase</keyword>
<dbReference type="GO" id="GO:0005886">
    <property type="term" value="C:plasma membrane"/>
    <property type="evidence" value="ECO:0007669"/>
    <property type="project" value="UniProtKB-SubCell"/>
</dbReference>
<dbReference type="AlphaFoldDB" id="A0A9Q0X008"/>